<evidence type="ECO:0000259" key="4">
    <source>
        <dbReference type="Pfam" id="PF01345"/>
    </source>
</evidence>
<evidence type="ECO:0000256" key="3">
    <source>
        <dbReference type="SAM" id="SignalP"/>
    </source>
</evidence>
<feature type="signal peptide" evidence="3">
    <location>
        <begin position="1"/>
        <end position="36"/>
    </location>
</feature>
<keyword evidence="2" id="KW-0472">Membrane</keyword>
<dbReference type="EMBL" id="BONY01000018">
    <property type="protein sequence ID" value="GIH05394.1"/>
    <property type="molecule type" value="Genomic_DNA"/>
</dbReference>
<feature type="domain" description="DUF11" evidence="4">
    <location>
        <begin position="161"/>
        <end position="270"/>
    </location>
</feature>
<keyword evidence="2" id="KW-1133">Transmembrane helix</keyword>
<feature type="transmembrane region" description="Helical" evidence="2">
    <location>
        <begin position="351"/>
        <end position="374"/>
    </location>
</feature>
<dbReference type="AlphaFoldDB" id="A0A8J3VFI6"/>
<protein>
    <recommendedName>
        <fullName evidence="4">DUF11 domain-containing protein</fullName>
    </recommendedName>
</protein>
<feature type="compositionally biased region" description="Polar residues" evidence="1">
    <location>
        <begin position="262"/>
        <end position="273"/>
    </location>
</feature>
<feature type="chain" id="PRO_5035153551" description="DUF11 domain-containing protein" evidence="3">
    <location>
        <begin position="37"/>
        <end position="391"/>
    </location>
</feature>
<organism evidence="5 6">
    <name type="scientific">Rhizocola hellebori</name>
    <dbReference type="NCBI Taxonomy" id="1392758"/>
    <lineage>
        <taxon>Bacteria</taxon>
        <taxon>Bacillati</taxon>
        <taxon>Actinomycetota</taxon>
        <taxon>Actinomycetes</taxon>
        <taxon>Micromonosporales</taxon>
        <taxon>Micromonosporaceae</taxon>
        <taxon>Rhizocola</taxon>
    </lineage>
</organism>
<sequence>MEAALTGRWSRFGRIAAALALIMGAGGLASASPAVAADTLAVANVEIVEGDVRSSYPIKQRITLGDAAVSEQHPILIRVPEPLSRYWNDVVDATCDPGFPDITAPTQRTCVPQSKTLTLVHGLGSAAALDLAGQPAFVVTVQDTVTGQTATGTVRIVSQADLVMHKLVPQTLEADGKLFVQVEIMPRNLGPSTARSVTVRATFHGTFAFYQIPSSCTVAANVVTCALGNVRIADFRFVDLFLAQAEGSYTVTAEVMSTSIDAVPSNNTSQSGPFDNVRGPNYVPPPNNPPPANPGPNTGGRAEDPSPQTSTAAPAPAVVSAQPSADAAAATDAPAAPRAAAEVRHDENGNAWPAVLAGVALALTLAVTFAYFLIRRHRPVAPDPALSNPSP</sequence>
<feature type="compositionally biased region" description="Low complexity" evidence="1">
    <location>
        <begin position="295"/>
        <end position="340"/>
    </location>
</feature>
<keyword evidence="3" id="KW-0732">Signal</keyword>
<dbReference type="Proteomes" id="UP000612899">
    <property type="component" value="Unassembled WGS sequence"/>
</dbReference>
<evidence type="ECO:0000313" key="5">
    <source>
        <dbReference type="EMBL" id="GIH05394.1"/>
    </source>
</evidence>
<dbReference type="InterPro" id="IPR001434">
    <property type="entry name" value="OmcB-like_DUF11"/>
</dbReference>
<evidence type="ECO:0000256" key="2">
    <source>
        <dbReference type="SAM" id="Phobius"/>
    </source>
</evidence>
<name>A0A8J3VFI6_9ACTN</name>
<evidence type="ECO:0000313" key="6">
    <source>
        <dbReference type="Proteomes" id="UP000612899"/>
    </source>
</evidence>
<gene>
    <name evidence="5" type="ORF">Rhe02_34610</name>
</gene>
<reference evidence="5" key="1">
    <citation type="submission" date="2021-01" db="EMBL/GenBank/DDBJ databases">
        <title>Whole genome shotgun sequence of Rhizocola hellebori NBRC 109834.</title>
        <authorList>
            <person name="Komaki H."/>
            <person name="Tamura T."/>
        </authorList>
    </citation>
    <scope>NUCLEOTIDE SEQUENCE</scope>
    <source>
        <strain evidence="5">NBRC 109834</strain>
    </source>
</reference>
<evidence type="ECO:0000256" key="1">
    <source>
        <dbReference type="SAM" id="MobiDB-lite"/>
    </source>
</evidence>
<keyword evidence="6" id="KW-1185">Reference proteome</keyword>
<proteinExistence type="predicted"/>
<feature type="region of interest" description="Disordered" evidence="1">
    <location>
        <begin position="262"/>
        <end position="344"/>
    </location>
</feature>
<comment type="caution">
    <text evidence="5">The sequence shown here is derived from an EMBL/GenBank/DDBJ whole genome shotgun (WGS) entry which is preliminary data.</text>
</comment>
<dbReference type="Pfam" id="PF01345">
    <property type="entry name" value="DUF11"/>
    <property type="match status" value="1"/>
</dbReference>
<keyword evidence="2" id="KW-0812">Transmembrane</keyword>
<feature type="compositionally biased region" description="Pro residues" evidence="1">
    <location>
        <begin position="282"/>
        <end position="294"/>
    </location>
</feature>
<accession>A0A8J3VFI6</accession>